<feature type="region of interest" description="Disordered" evidence="1">
    <location>
        <begin position="58"/>
        <end position="103"/>
    </location>
</feature>
<sequence length="129" mass="15035">MPVYDYKCQEHGIFHELATIDDAAEPMPCPHCQELAPRILMVPPEILDMAPEKRKAIERNEKAQHEPKMSTKESRAEDEERRKFEEKLHKHHHKGCGCGGHHKKKASNLMWTANGEKMFPSMRPWMISH</sequence>
<dbReference type="Pfam" id="PF09723">
    <property type="entry name" value="Zn_ribbon_8"/>
    <property type="match status" value="1"/>
</dbReference>
<dbReference type="NCBIfam" id="TIGR02605">
    <property type="entry name" value="CxxC_CxxC_SSSS"/>
    <property type="match status" value="1"/>
</dbReference>
<gene>
    <name evidence="3" type="ORF">HQN79_09755</name>
</gene>
<dbReference type="AlphaFoldDB" id="A0A7D4NSC4"/>
<organism evidence="3 4">
    <name type="scientific">Thiomicrorhabdus xiamenensis</name>
    <dbReference type="NCBI Taxonomy" id="2739063"/>
    <lineage>
        <taxon>Bacteria</taxon>
        <taxon>Pseudomonadati</taxon>
        <taxon>Pseudomonadota</taxon>
        <taxon>Gammaproteobacteria</taxon>
        <taxon>Thiotrichales</taxon>
        <taxon>Piscirickettsiaceae</taxon>
        <taxon>Thiomicrorhabdus</taxon>
    </lineage>
</organism>
<dbReference type="RefSeq" id="WP_173286019.1">
    <property type="nucleotide sequence ID" value="NZ_CP054020.1"/>
</dbReference>
<evidence type="ECO:0000313" key="4">
    <source>
        <dbReference type="Proteomes" id="UP000504724"/>
    </source>
</evidence>
<evidence type="ECO:0000313" key="3">
    <source>
        <dbReference type="EMBL" id="QKI89837.1"/>
    </source>
</evidence>
<dbReference type="EMBL" id="CP054020">
    <property type="protein sequence ID" value="QKI89837.1"/>
    <property type="molecule type" value="Genomic_DNA"/>
</dbReference>
<evidence type="ECO:0000256" key="1">
    <source>
        <dbReference type="SAM" id="MobiDB-lite"/>
    </source>
</evidence>
<name>A0A7D4NSC4_9GAMM</name>
<feature type="compositionally biased region" description="Basic and acidic residues" evidence="1">
    <location>
        <begin position="58"/>
        <end position="88"/>
    </location>
</feature>
<evidence type="ECO:0000259" key="2">
    <source>
        <dbReference type="SMART" id="SM00834"/>
    </source>
</evidence>
<proteinExistence type="predicted"/>
<dbReference type="InterPro" id="IPR013429">
    <property type="entry name" value="Regulatory_FmdB_Zinc_ribbon"/>
</dbReference>
<keyword evidence="4" id="KW-1185">Reference proteome</keyword>
<protein>
    <submittedName>
        <fullName evidence="3">Zinc ribbon domain-containing protein</fullName>
    </submittedName>
</protein>
<reference evidence="3 4" key="1">
    <citation type="submission" date="2020-05" db="EMBL/GenBank/DDBJ databases">
        <title>Thiomicrorhabdus sediminis sp.nov. and Thiomicrorhabdus xiamenensis sp.nov., novel sulfur-oxidizing bacteria isolated from coastal sediment.</title>
        <authorList>
            <person name="Liu X."/>
        </authorList>
    </citation>
    <scope>NUCLEOTIDE SEQUENCE [LARGE SCALE GENOMIC DNA]</scope>
    <source>
        <strain evidence="3 4">G2</strain>
    </source>
</reference>
<dbReference type="SMART" id="SM00834">
    <property type="entry name" value="CxxC_CXXC_SSSS"/>
    <property type="match status" value="1"/>
</dbReference>
<dbReference type="KEGG" id="txa:HQN79_09755"/>
<feature type="compositionally biased region" description="Basic residues" evidence="1">
    <location>
        <begin position="89"/>
        <end position="103"/>
    </location>
</feature>
<dbReference type="Proteomes" id="UP000504724">
    <property type="component" value="Chromosome"/>
</dbReference>
<accession>A0A7D4NSC4</accession>
<feature type="domain" description="Putative regulatory protein FmdB zinc ribbon" evidence="2">
    <location>
        <begin position="1"/>
        <end position="41"/>
    </location>
</feature>